<gene>
    <name evidence="1" type="ORF">SAMN05444370_12521</name>
</gene>
<dbReference type="GO" id="GO:0015774">
    <property type="term" value="P:polysaccharide transport"/>
    <property type="evidence" value="ECO:0007669"/>
    <property type="project" value="InterPro"/>
</dbReference>
<dbReference type="EMBL" id="FNQM01000025">
    <property type="protein sequence ID" value="SEA98541.1"/>
    <property type="molecule type" value="Genomic_DNA"/>
</dbReference>
<dbReference type="GO" id="GO:0000271">
    <property type="term" value="P:polysaccharide biosynthetic process"/>
    <property type="evidence" value="ECO:0007669"/>
    <property type="project" value="InterPro"/>
</dbReference>
<evidence type="ECO:0000313" key="1">
    <source>
        <dbReference type="EMBL" id="SEA98541.1"/>
    </source>
</evidence>
<keyword evidence="2" id="KW-1185">Reference proteome</keyword>
<name>A0A1H4FN21_9RHOB</name>
<dbReference type="Pfam" id="PF05159">
    <property type="entry name" value="Capsule_synth"/>
    <property type="match status" value="1"/>
</dbReference>
<proteinExistence type="predicted"/>
<dbReference type="RefSeq" id="WP_175479018.1">
    <property type="nucleotide sequence ID" value="NZ_FNQM01000025.1"/>
</dbReference>
<dbReference type="Proteomes" id="UP000198703">
    <property type="component" value="Unassembled WGS sequence"/>
</dbReference>
<evidence type="ECO:0000313" key="2">
    <source>
        <dbReference type="Proteomes" id="UP000198703"/>
    </source>
</evidence>
<protein>
    <submittedName>
        <fullName evidence="1">Capsular polysaccharide export protein</fullName>
    </submittedName>
</protein>
<dbReference type="InterPro" id="IPR007833">
    <property type="entry name" value="Capsule_polysaccharide_synth"/>
</dbReference>
<reference evidence="1 2" key="1">
    <citation type="submission" date="2016-10" db="EMBL/GenBank/DDBJ databases">
        <authorList>
            <person name="de Groot N.N."/>
        </authorList>
    </citation>
    <scope>NUCLEOTIDE SEQUENCE [LARGE SCALE GENOMIC DNA]</scope>
    <source>
        <strain evidence="1 2">DSM 15345</strain>
    </source>
</reference>
<dbReference type="STRING" id="89524.SAMN05444370_12521"/>
<accession>A0A1H4FN21</accession>
<organism evidence="1 2">
    <name type="scientific">Rubrimonas cliftonensis</name>
    <dbReference type="NCBI Taxonomy" id="89524"/>
    <lineage>
        <taxon>Bacteria</taxon>
        <taxon>Pseudomonadati</taxon>
        <taxon>Pseudomonadota</taxon>
        <taxon>Alphaproteobacteria</taxon>
        <taxon>Rhodobacterales</taxon>
        <taxon>Paracoccaceae</taxon>
        <taxon>Rubrimonas</taxon>
    </lineage>
</organism>
<sequence length="432" mass="46994">MPPARTILFLQGPPGPFWSELADAAARRGARIVRVNLNAGDALAWRRPGALNYRGGLKRFRRWLLALVREKGVTDILYFADRLPYHRIAAAVAWRVGAQAHSVEFGYLRPDWLTLERWGGGAYSRFPSDPALFHPPGPAPEIRARYAHPFAVEALNEVAYNLAATFGRPLYPRYVSDKYYPVLFDYLCWAAKLARGGGRAARGVGAGVAGHLSGAFSFALVALQLQSDYQLRASAPYRHQADMLEEVVASFAAHAPEGMRLLVKQHPLDNGWEGWRRRVARIAGACGAGERVKVIDGGDLGRLIARASGVVTINSTVGVHALRALRPVKALGAAVYDAPGLTDPGPLDRFWAAPTAPDPETVARFVATLERETQIRGSFYDAEGRAVAAAAMAERIMAGRVGPLLDDDGGARPAATPRLRALRAARLRMRRG</sequence>
<dbReference type="CDD" id="cd16441">
    <property type="entry name" value="beta_Kdo_transferase_KpsS"/>
    <property type="match status" value="1"/>
</dbReference>
<dbReference type="AlphaFoldDB" id="A0A1H4FN21"/>